<dbReference type="Proteomes" id="UP001598019">
    <property type="component" value="Unassembled WGS sequence"/>
</dbReference>
<evidence type="ECO:0000313" key="3">
    <source>
        <dbReference type="Proteomes" id="UP001598019"/>
    </source>
</evidence>
<dbReference type="Gene3D" id="3.90.182.10">
    <property type="entry name" value="Toxin - Anthrax Protective Antigen,domain 1"/>
    <property type="match status" value="1"/>
</dbReference>
<evidence type="ECO:0000259" key="1">
    <source>
        <dbReference type="PROSITE" id="PS51820"/>
    </source>
</evidence>
<dbReference type="InterPro" id="IPR037524">
    <property type="entry name" value="PA14/GLEYA"/>
</dbReference>
<dbReference type="SUPFAM" id="SSF56988">
    <property type="entry name" value="Anthrax protective antigen"/>
    <property type="match status" value="1"/>
</dbReference>
<sequence>MQNQPKVQLDYWIYSTGGGSGLTNQYPVVASSRAEMDKFFNTTNSNSSLITTGRTNSPRILDWQSAAELTPLGISLPNSGTYFALKVQGTFIPEVSGNYTFTLESDDASDLTINGTAVISTYLGQAVPALGTHIGNITLSAGQKYSFEIRMQQGAGGYGLRFYWKSPSQAATTASGYTTNWAQNVQELVSSPDMDGSTAAKAAPNAKYIQSTFGNYNDGVYWINLPVVGPTQIYCILNSAVDGGGWMMMMKATTGTEFQYGSTHWTTTTTLSTSDNSRNNVNAKFNTMNYYAAKDMLALWPDITTVGGSLSLASSYGWSWLQNSFNNGVRITPINFFNTVNRLFIKDATTYSGYSSSIFSAQTSIKFYGFNYQNLASTPTAKVRWGFAWNENNPLAVFPNGEETSNDVSGGIGMTGVLSTGLNYSAGDQMNCCGTTGINRQARVEIYVR</sequence>
<keyword evidence="3" id="KW-1185">Reference proteome</keyword>
<organism evidence="2 3">
    <name type="scientific">Aquirufa esocilacus</name>
    <dbReference type="NCBI Taxonomy" id="3096513"/>
    <lineage>
        <taxon>Bacteria</taxon>
        <taxon>Pseudomonadati</taxon>
        <taxon>Bacteroidota</taxon>
        <taxon>Cytophagia</taxon>
        <taxon>Cytophagales</taxon>
        <taxon>Flectobacillaceae</taxon>
        <taxon>Aquirufa</taxon>
    </lineage>
</organism>
<dbReference type="InterPro" id="IPR011658">
    <property type="entry name" value="PA14_dom"/>
</dbReference>
<dbReference type="SMART" id="SM00758">
    <property type="entry name" value="PA14"/>
    <property type="match status" value="1"/>
</dbReference>
<dbReference type="Pfam" id="PF07691">
    <property type="entry name" value="PA14"/>
    <property type="match status" value="1"/>
</dbReference>
<evidence type="ECO:0000313" key="2">
    <source>
        <dbReference type="EMBL" id="MFD3408546.1"/>
    </source>
</evidence>
<dbReference type="PROSITE" id="PS51820">
    <property type="entry name" value="PA14"/>
    <property type="match status" value="1"/>
</dbReference>
<comment type="caution">
    <text evidence="2">The sequence shown here is derived from an EMBL/GenBank/DDBJ whole genome shotgun (WGS) entry which is preliminary data.</text>
</comment>
<name>A0ABW6DM12_9BACT</name>
<dbReference type="RefSeq" id="WP_377980928.1">
    <property type="nucleotide sequence ID" value="NZ_JBBKXX010000002.1"/>
</dbReference>
<reference evidence="2 3" key="1">
    <citation type="submission" date="2024-03" db="EMBL/GenBank/DDBJ databases">
        <title>Aquirufa genome sequencing.</title>
        <authorList>
            <person name="Pitt A."/>
            <person name="Hahn M.W."/>
        </authorList>
    </citation>
    <scope>NUCLEOTIDE SEQUENCE [LARGE SCALE GENOMIC DNA]</scope>
    <source>
        <strain evidence="2 3">HETE-83D</strain>
    </source>
</reference>
<dbReference type="EMBL" id="JBBKXX010000002">
    <property type="protein sequence ID" value="MFD3408546.1"/>
    <property type="molecule type" value="Genomic_DNA"/>
</dbReference>
<feature type="domain" description="PA14" evidence="1">
    <location>
        <begin position="17"/>
        <end position="178"/>
    </location>
</feature>
<accession>A0ABW6DM12</accession>
<gene>
    <name evidence="2" type="ORF">SKC37_07750</name>
</gene>
<protein>
    <submittedName>
        <fullName evidence="2">PA14 domain-containing protein</fullName>
    </submittedName>
</protein>
<proteinExistence type="predicted"/>